<proteinExistence type="predicted"/>
<evidence type="ECO:0008006" key="3">
    <source>
        <dbReference type="Google" id="ProtNLM"/>
    </source>
</evidence>
<organism evidence="1 2">
    <name type="scientific">Sphaerisporangium dianthi</name>
    <dbReference type="NCBI Taxonomy" id="1436120"/>
    <lineage>
        <taxon>Bacteria</taxon>
        <taxon>Bacillati</taxon>
        <taxon>Actinomycetota</taxon>
        <taxon>Actinomycetes</taxon>
        <taxon>Streptosporangiales</taxon>
        <taxon>Streptosporangiaceae</taxon>
        <taxon>Sphaerisporangium</taxon>
    </lineage>
</organism>
<comment type="caution">
    <text evidence="1">The sequence shown here is derived from an EMBL/GenBank/DDBJ whole genome shotgun (WGS) entry which is preliminary data.</text>
</comment>
<dbReference type="Gene3D" id="3.40.50.12370">
    <property type="match status" value="1"/>
</dbReference>
<name>A0ABV9CV86_9ACTN</name>
<dbReference type="SUPFAM" id="SSF52402">
    <property type="entry name" value="Adenine nucleotide alpha hydrolases-like"/>
    <property type="match status" value="1"/>
</dbReference>
<dbReference type="Proteomes" id="UP001596004">
    <property type="component" value="Unassembled WGS sequence"/>
</dbReference>
<gene>
    <name evidence="1" type="ORF">ACFO60_38590</name>
</gene>
<dbReference type="EMBL" id="JBHSFP010000055">
    <property type="protein sequence ID" value="MFC4536713.1"/>
    <property type="molecule type" value="Genomic_DNA"/>
</dbReference>
<keyword evidence="2" id="KW-1185">Reference proteome</keyword>
<evidence type="ECO:0000313" key="1">
    <source>
        <dbReference type="EMBL" id="MFC4536713.1"/>
    </source>
</evidence>
<sequence>MKAVDAPRQIVVLVDHHACSLAAVDRAAHLAAGQGLPLVVGMLMPPQPALAGMSPVVPVVDHADLEWALLDGIAARVAPAAVRWDFRVLADGADVAAAWLPVERRRTLIVHADHGRRHRWFNAPRGRMARVLAAHSEGPPPLAVACGQAGPGGGGN</sequence>
<evidence type="ECO:0000313" key="2">
    <source>
        <dbReference type="Proteomes" id="UP001596004"/>
    </source>
</evidence>
<reference evidence="2" key="1">
    <citation type="journal article" date="2019" name="Int. J. Syst. Evol. Microbiol.">
        <title>The Global Catalogue of Microorganisms (GCM) 10K type strain sequencing project: providing services to taxonomists for standard genome sequencing and annotation.</title>
        <authorList>
            <consortium name="The Broad Institute Genomics Platform"/>
            <consortium name="The Broad Institute Genome Sequencing Center for Infectious Disease"/>
            <person name="Wu L."/>
            <person name="Ma J."/>
        </authorList>
    </citation>
    <scope>NUCLEOTIDE SEQUENCE [LARGE SCALE GENOMIC DNA]</scope>
    <source>
        <strain evidence="2">CGMCC 4.7132</strain>
    </source>
</reference>
<dbReference type="RefSeq" id="WP_380851687.1">
    <property type="nucleotide sequence ID" value="NZ_JBHSFP010000055.1"/>
</dbReference>
<protein>
    <recommendedName>
        <fullName evidence="3">Universal stress protein</fullName>
    </recommendedName>
</protein>
<accession>A0ABV9CV86</accession>